<dbReference type="PROSITE" id="PS50297">
    <property type="entry name" value="ANK_REP_REGION"/>
    <property type="match status" value="3"/>
</dbReference>
<evidence type="ECO:0000256" key="3">
    <source>
        <dbReference type="PROSITE-ProRule" id="PRU00023"/>
    </source>
</evidence>
<dbReference type="RefSeq" id="WP_404748416.1">
    <property type="nucleotide sequence ID" value="NZ_JBJDQH010000018.1"/>
</dbReference>
<dbReference type="Proteomes" id="UP001620295">
    <property type="component" value="Unassembled WGS sequence"/>
</dbReference>
<keyword evidence="1" id="KW-0677">Repeat</keyword>
<evidence type="ECO:0000256" key="1">
    <source>
        <dbReference type="ARBA" id="ARBA00022737"/>
    </source>
</evidence>
<evidence type="ECO:0000313" key="5">
    <source>
        <dbReference type="Proteomes" id="UP001620295"/>
    </source>
</evidence>
<dbReference type="Gene3D" id="1.25.40.20">
    <property type="entry name" value="Ankyrin repeat-containing domain"/>
    <property type="match status" value="2"/>
</dbReference>
<keyword evidence="2 3" id="KW-0040">ANK repeat</keyword>
<comment type="caution">
    <text evidence="4">The sequence shown here is derived from an EMBL/GenBank/DDBJ whole genome shotgun (WGS) entry which is preliminary data.</text>
</comment>
<organism evidence="4 5">
    <name type="scientific">Streptomyces milbemycinicus</name>
    <dbReference type="NCBI Taxonomy" id="476552"/>
    <lineage>
        <taxon>Bacteria</taxon>
        <taxon>Bacillati</taxon>
        <taxon>Actinomycetota</taxon>
        <taxon>Actinomycetes</taxon>
        <taxon>Kitasatosporales</taxon>
        <taxon>Streptomycetaceae</taxon>
        <taxon>Streptomyces</taxon>
    </lineage>
</organism>
<name>A0ABW8M017_9ACTN</name>
<dbReference type="EMBL" id="JBJDQH010000018">
    <property type="protein sequence ID" value="MFK4271501.1"/>
    <property type="molecule type" value="Genomic_DNA"/>
</dbReference>
<dbReference type="Pfam" id="PF00023">
    <property type="entry name" value="Ank"/>
    <property type="match status" value="1"/>
</dbReference>
<dbReference type="PROSITE" id="PS50088">
    <property type="entry name" value="ANK_REPEAT"/>
    <property type="match status" value="3"/>
</dbReference>
<dbReference type="InterPro" id="IPR036770">
    <property type="entry name" value="Ankyrin_rpt-contain_sf"/>
</dbReference>
<protein>
    <submittedName>
        <fullName evidence="4">Ankyrin repeat domain-containing protein</fullName>
    </submittedName>
</protein>
<dbReference type="InterPro" id="IPR002110">
    <property type="entry name" value="Ankyrin_rpt"/>
</dbReference>
<dbReference type="InterPro" id="IPR050745">
    <property type="entry name" value="Multifunctional_regulatory"/>
</dbReference>
<dbReference type="SMART" id="SM00248">
    <property type="entry name" value="ANK"/>
    <property type="match status" value="7"/>
</dbReference>
<feature type="repeat" description="ANK" evidence="3">
    <location>
        <begin position="178"/>
        <end position="210"/>
    </location>
</feature>
<accession>A0ABW8M017</accession>
<evidence type="ECO:0000256" key="2">
    <source>
        <dbReference type="ARBA" id="ARBA00023043"/>
    </source>
</evidence>
<evidence type="ECO:0000313" key="4">
    <source>
        <dbReference type="EMBL" id="MFK4271501.1"/>
    </source>
</evidence>
<dbReference type="PANTHER" id="PTHR24189:SF50">
    <property type="entry name" value="ANKYRIN REPEAT AND SOCS BOX PROTEIN 2"/>
    <property type="match status" value="1"/>
</dbReference>
<proteinExistence type="predicted"/>
<sequence length="454" mass="48575">MRSEGVHTEVLRQIERLGGTIPGTIEAGVHWTDAPRPLPPEIETLMAITWPPRTLLVTAEDGDRVSFPQGVSGGDPFGVDRPCFVIGFNESTQRYWVVDLEDPRPGDPGVYRIDHDGSDAGDAFGYPQRLSRMLAELTVYAPPDSAQLANACAYGELETVADAIAAGVPLGPGEDDRSAMTPLHFAVMSGSAETVRTLLAAGADVGARTGHDSLLTELGLHPADFRMERIERDVTPLWMAVRGPFRTDRPGPSVEVVRALLDAGADPRATDRIGKTPLHVVAESRFGYERERPVAERLEILRCLTDAGADVEAEDRLGLTPLLVAVDAPEFVAALLDAGADPARRTAHKDLFGINGMSALHAAAERHQETLRLMLERAGDPDPRTTAGATPLHYAVWRAAGTGIIETLIAAGADVNARIADPSELKVDSDTPLGIAREKGRDEIAEVLTRAGAA</sequence>
<keyword evidence="5" id="KW-1185">Reference proteome</keyword>
<feature type="repeat" description="ANK" evidence="3">
    <location>
        <begin position="428"/>
        <end position="454"/>
    </location>
</feature>
<reference evidence="4 5" key="1">
    <citation type="submission" date="2024-11" db="EMBL/GenBank/DDBJ databases">
        <title>The Natural Products Discovery Center: Release of the First 8490 Sequenced Strains for Exploring Actinobacteria Biosynthetic Diversity.</title>
        <authorList>
            <person name="Kalkreuter E."/>
            <person name="Kautsar S.A."/>
            <person name="Yang D."/>
            <person name="Bader C.D."/>
            <person name="Teijaro C.N."/>
            <person name="Fluegel L."/>
            <person name="Davis C.M."/>
            <person name="Simpson J.R."/>
            <person name="Lauterbach L."/>
            <person name="Steele A.D."/>
            <person name="Gui C."/>
            <person name="Meng S."/>
            <person name="Li G."/>
            <person name="Viehrig K."/>
            <person name="Ye F."/>
            <person name="Su P."/>
            <person name="Kiefer A.F."/>
            <person name="Nichols A."/>
            <person name="Cepeda A.J."/>
            <person name="Yan W."/>
            <person name="Fan B."/>
            <person name="Jiang Y."/>
            <person name="Adhikari A."/>
            <person name="Zheng C.-J."/>
            <person name="Schuster L."/>
            <person name="Cowan T.M."/>
            <person name="Smanski M.J."/>
            <person name="Chevrette M.G."/>
            <person name="De Carvalho L.P.S."/>
            <person name="Shen B."/>
        </authorList>
    </citation>
    <scope>NUCLEOTIDE SEQUENCE [LARGE SCALE GENOMIC DNA]</scope>
    <source>
        <strain evidence="4 5">NPDC020863</strain>
    </source>
</reference>
<feature type="repeat" description="ANK" evidence="3">
    <location>
        <begin position="387"/>
        <end position="420"/>
    </location>
</feature>
<gene>
    <name evidence="4" type="ORF">ACI2L5_42340</name>
</gene>
<dbReference type="PRINTS" id="PR01415">
    <property type="entry name" value="ANKYRIN"/>
</dbReference>
<dbReference type="Pfam" id="PF12796">
    <property type="entry name" value="Ank_2"/>
    <property type="match status" value="2"/>
</dbReference>
<dbReference type="PANTHER" id="PTHR24189">
    <property type="entry name" value="MYOTROPHIN"/>
    <property type="match status" value="1"/>
</dbReference>
<dbReference type="SUPFAM" id="SSF48403">
    <property type="entry name" value="Ankyrin repeat"/>
    <property type="match status" value="1"/>
</dbReference>